<name>A0AAW8DDK1_9MICC</name>
<dbReference type="Proteomes" id="UP001230951">
    <property type="component" value="Unassembled WGS sequence"/>
</dbReference>
<reference evidence="1 3" key="1">
    <citation type="submission" date="2023-07" db="EMBL/GenBank/DDBJ databases">
        <title>Sorghum-associated microbial communities from plants grown in Nebraska, USA.</title>
        <authorList>
            <person name="Schachtman D."/>
        </authorList>
    </citation>
    <scope>NUCLEOTIDE SEQUENCE</scope>
    <source>
        <strain evidence="1">DS1006</strain>
        <strain evidence="2 3">DS1016</strain>
    </source>
</reference>
<dbReference type="RefSeq" id="WP_306958868.1">
    <property type="nucleotide sequence ID" value="NZ_JAUSRG010000001.1"/>
</dbReference>
<dbReference type="AlphaFoldDB" id="A0AAW8DDK1"/>
<dbReference type="EMBL" id="JAUSRG010000001">
    <property type="protein sequence ID" value="MDP9903249.1"/>
    <property type="molecule type" value="Genomic_DNA"/>
</dbReference>
<dbReference type="Proteomes" id="UP001242995">
    <property type="component" value="Unassembled WGS sequence"/>
</dbReference>
<evidence type="ECO:0000313" key="1">
    <source>
        <dbReference type="EMBL" id="MDP9903249.1"/>
    </source>
</evidence>
<comment type="caution">
    <text evidence="1">The sequence shown here is derived from an EMBL/GenBank/DDBJ whole genome shotgun (WGS) entry which is preliminary data.</text>
</comment>
<proteinExistence type="predicted"/>
<keyword evidence="3" id="KW-1185">Reference proteome</keyword>
<evidence type="ECO:0000313" key="4">
    <source>
        <dbReference type="Proteomes" id="UP001242995"/>
    </source>
</evidence>
<evidence type="ECO:0000313" key="2">
    <source>
        <dbReference type="EMBL" id="MDQ0180098.1"/>
    </source>
</evidence>
<sequence length="50" mass="5267">MVSAGIATFDDMIDLGIVFKASAIQETVFTLYEANGLPLPVPTVAPEELA</sequence>
<evidence type="ECO:0000313" key="3">
    <source>
        <dbReference type="Proteomes" id="UP001230951"/>
    </source>
</evidence>
<gene>
    <name evidence="1" type="ORF">J2S90_000189</name>
    <name evidence="2" type="ORF">J2S93_001514</name>
</gene>
<accession>A0AAW8DDK1</accession>
<organism evidence="1 4">
    <name type="scientific">Arthrobacter bambusae</name>
    <dbReference type="NCBI Taxonomy" id="1338426"/>
    <lineage>
        <taxon>Bacteria</taxon>
        <taxon>Bacillati</taxon>
        <taxon>Actinomycetota</taxon>
        <taxon>Actinomycetes</taxon>
        <taxon>Micrococcales</taxon>
        <taxon>Micrococcaceae</taxon>
        <taxon>Arthrobacter</taxon>
    </lineage>
</organism>
<dbReference type="EMBL" id="JAUSTF010000002">
    <property type="protein sequence ID" value="MDQ0180098.1"/>
    <property type="molecule type" value="Genomic_DNA"/>
</dbReference>
<protein>
    <submittedName>
        <fullName evidence="1">Uncharacterized protein</fullName>
    </submittedName>
</protein>